<evidence type="ECO:0000256" key="2">
    <source>
        <dbReference type="ARBA" id="ARBA00022723"/>
    </source>
</evidence>
<keyword evidence="1 4" id="KW-0533">Nickel</keyword>
<dbReference type="Proteomes" id="UP000623172">
    <property type="component" value="Unassembled WGS sequence"/>
</dbReference>
<dbReference type="PANTHER" id="PTHR34535">
    <property type="entry name" value="HYDROGENASE MATURATION FACTOR HYPA"/>
    <property type="match status" value="1"/>
</dbReference>
<feature type="binding site" evidence="4">
    <location>
        <position position="92"/>
    </location>
    <ligand>
        <name>Zn(2+)</name>
        <dbReference type="ChEBI" id="CHEBI:29105"/>
    </ligand>
</feature>
<dbReference type="InterPro" id="IPR000688">
    <property type="entry name" value="HypA/HybF"/>
</dbReference>
<comment type="similarity">
    <text evidence="4">Belongs to the HypA/HybF family.</text>
</comment>
<dbReference type="GO" id="GO:0008270">
    <property type="term" value="F:zinc ion binding"/>
    <property type="evidence" value="ECO:0007669"/>
    <property type="project" value="UniProtKB-UniRule"/>
</dbReference>
<dbReference type="HAMAP" id="MF_00213">
    <property type="entry name" value="HypA_HybF"/>
    <property type="match status" value="1"/>
</dbReference>
<gene>
    <name evidence="4" type="primary">hypA</name>
    <name evidence="5" type="ORF">H8696_06395</name>
</gene>
<feature type="binding site" evidence="4">
    <location>
        <position position="76"/>
    </location>
    <ligand>
        <name>Zn(2+)</name>
        <dbReference type="ChEBI" id="CHEBI:29105"/>
    </ligand>
</feature>
<keyword evidence="6" id="KW-1185">Reference proteome</keyword>
<dbReference type="PANTHER" id="PTHR34535:SF3">
    <property type="entry name" value="HYDROGENASE MATURATION FACTOR HYPA"/>
    <property type="match status" value="1"/>
</dbReference>
<dbReference type="Gene3D" id="3.30.2320.80">
    <property type="match status" value="1"/>
</dbReference>
<proteinExistence type="inferred from homology"/>
<dbReference type="AlphaFoldDB" id="A0A926D576"/>
<dbReference type="RefSeq" id="WP_249316065.1">
    <property type="nucleotide sequence ID" value="NZ_JACRSR010000002.1"/>
</dbReference>
<evidence type="ECO:0000313" key="6">
    <source>
        <dbReference type="Proteomes" id="UP000623172"/>
    </source>
</evidence>
<reference evidence="5" key="1">
    <citation type="submission" date="2020-08" db="EMBL/GenBank/DDBJ databases">
        <title>Genome public.</title>
        <authorList>
            <person name="Liu C."/>
            <person name="Sun Q."/>
        </authorList>
    </citation>
    <scope>NUCLEOTIDE SEQUENCE</scope>
    <source>
        <strain evidence="5">NSJ-53</strain>
    </source>
</reference>
<dbReference type="Pfam" id="PF01155">
    <property type="entry name" value="HypA"/>
    <property type="match status" value="1"/>
</dbReference>
<dbReference type="GO" id="GO:0051604">
    <property type="term" value="P:protein maturation"/>
    <property type="evidence" value="ECO:0007669"/>
    <property type="project" value="InterPro"/>
</dbReference>
<dbReference type="GO" id="GO:0016151">
    <property type="term" value="F:nickel cation binding"/>
    <property type="evidence" value="ECO:0007669"/>
    <property type="project" value="UniProtKB-UniRule"/>
</dbReference>
<keyword evidence="2 4" id="KW-0479">Metal-binding</keyword>
<accession>A0A926D576</accession>
<organism evidence="5 6">
    <name type="scientific">Gehongia tenuis</name>
    <dbReference type="NCBI Taxonomy" id="2763655"/>
    <lineage>
        <taxon>Bacteria</taxon>
        <taxon>Bacillati</taxon>
        <taxon>Bacillota</taxon>
        <taxon>Clostridia</taxon>
        <taxon>Christensenellales</taxon>
        <taxon>Christensenellaceae</taxon>
        <taxon>Gehongia</taxon>
    </lineage>
</organism>
<evidence type="ECO:0000256" key="3">
    <source>
        <dbReference type="ARBA" id="ARBA00022833"/>
    </source>
</evidence>
<feature type="binding site" evidence="4">
    <location>
        <position position="89"/>
    </location>
    <ligand>
        <name>Zn(2+)</name>
        <dbReference type="ChEBI" id="CHEBI:29105"/>
    </ligand>
</feature>
<comment type="function">
    <text evidence="4">Involved in the maturation of [NiFe] hydrogenases. Required for nickel insertion into the metal center of the hydrogenase.</text>
</comment>
<dbReference type="EMBL" id="JACRSR010000002">
    <property type="protein sequence ID" value="MBC8531476.1"/>
    <property type="molecule type" value="Genomic_DNA"/>
</dbReference>
<evidence type="ECO:0000256" key="1">
    <source>
        <dbReference type="ARBA" id="ARBA00022596"/>
    </source>
</evidence>
<feature type="binding site" evidence="4">
    <location>
        <position position="73"/>
    </location>
    <ligand>
        <name>Zn(2+)</name>
        <dbReference type="ChEBI" id="CHEBI:29105"/>
    </ligand>
</feature>
<comment type="caution">
    <text evidence="5">The sequence shown here is derived from an EMBL/GenBank/DDBJ whole genome shotgun (WGS) entry which is preliminary data.</text>
</comment>
<protein>
    <recommendedName>
        <fullName evidence="4">Hydrogenase maturation factor HypA</fullName>
    </recommendedName>
</protein>
<dbReference type="PIRSF" id="PIRSF004761">
    <property type="entry name" value="Hydrgn_mat_HypA"/>
    <property type="match status" value="1"/>
</dbReference>
<evidence type="ECO:0000256" key="4">
    <source>
        <dbReference type="HAMAP-Rule" id="MF_00213"/>
    </source>
</evidence>
<keyword evidence="3 4" id="KW-0862">Zinc</keyword>
<sequence>MHEYHEAIHIIEHAVDEAKAQGKNKVTRINLVIGESSGYSGDSIAMHFEDAAKGTICEGAEIHVRPVKTMLRCPNCHELFVRKPFHFECPHCGTEGVPSEVGKEMSIESIEAE</sequence>
<name>A0A926D576_9FIRM</name>
<feature type="binding site" evidence="4">
    <location>
        <position position="2"/>
    </location>
    <ligand>
        <name>Ni(2+)</name>
        <dbReference type="ChEBI" id="CHEBI:49786"/>
    </ligand>
</feature>
<evidence type="ECO:0000313" key="5">
    <source>
        <dbReference type="EMBL" id="MBC8531476.1"/>
    </source>
</evidence>